<dbReference type="EMBL" id="JAPTNE010000080">
    <property type="protein sequence ID" value="MCZ0810425.1"/>
    <property type="molecule type" value="Genomic_DNA"/>
</dbReference>
<name>A0AAP3DMP3_BRELA</name>
<evidence type="ECO:0000313" key="2">
    <source>
        <dbReference type="Proteomes" id="UP001077662"/>
    </source>
</evidence>
<organism evidence="1 2">
    <name type="scientific">Brevibacillus laterosporus</name>
    <name type="common">Bacillus laterosporus</name>
    <dbReference type="NCBI Taxonomy" id="1465"/>
    <lineage>
        <taxon>Bacteria</taxon>
        <taxon>Bacillati</taxon>
        <taxon>Bacillota</taxon>
        <taxon>Bacilli</taxon>
        <taxon>Bacillales</taxon>
        <taxon>Paenibacillaceae</taxon>
        <taxon>Brevibacillus</taxon>
    </lineage>
</organism>
<evidence type="ECO:0000313" key="1">
    <source>
        <dbReference type="EMBL" id="MCZ0810425.1"/>
    </source>
</evidence>
<reference evidence="1" key="1">
    <citation type="submission" date="2022-09" db="EMBL/GenBank/DDBJ databases">
        <title>Genome analysis and characterization of larvicidal activity of Brevibacillus strains.</title>
        <authorList>
            <person name="Patrusheva E.V."/>
            <person name="Izotova A.O."/>
            <person name="Toshchakov S.V."/>
            <person name="Sineoky S.P."/>
        </authorList>
    </citation>
    <scope>NUCLEOTIDE SEQUENCE</scope>
    <source>
        <strain evidence="1">VKPM_B-13247</strain>
    </source>
</reference>
<comment type="caution">
    <text evidence="1">The sequence shown here is derived from an EMBL/GenBank/DDBJ whole genome shotgun (WGS) entry which is preliminary data.</text>
</comment>
<dbReference type="Pfam" id="PF03864">
    <property type="entry name" value="Phage_cap_E"/>
    <property type="match status" value="1"/>
</dbReference>
<gene>
    <name evidence="1" type="ORF">O0554_26700</name>
</gene>
<dbReference type="InterPro" id="IPR005564">
    <property type="entry name" value="Major_capsid_GpE"/>
</dbReference>
<dbReference type="Gene3D" id="3.15.30.10">
    <property type="entry name" value="putative capsid protein of prophage domain like"/>
    <property type="match status" value="1"/>
</dbReference>
<dbReference type="RefSeq" id="WP_258435072.1">
    <property type="nucleotide sequence ID" value="NZ_JANSGW010000080.1"/>
</dbReference>
<accession>A0AAP3DMP3</accession>
<sequence>MANVLELFNQRDILNYLQNREYPALLGETLFPEVKRQSLEFDQIKGAGRIPVVASVHAFDSEAEIGSREASKKALELALIKRKLPLKEKDIIALESPRNTAEQQYLMQEVFNDIDVLVQGVKARVEAMRMEVLAKGTVTLAENNLDAVIKYGVPSEHKEALAGDNVWTNADSDPIGDLERWSDTLDTKPTRALTSRAVLNALLRHPKIIGALYGRDSMRVPTRADLNAFMTQHELPVIATYDQVYRKQKADGTYERLRYFPNNGFVMFGDGMLGETIYGPTAEEIRLTRDPNIQISEIGNVLAMVYEEGRDPVSTWTKAVATALPSFPAADEVFQAQPITG</sequence>
<dbReference type="AlphaFoldDB" id="A0AAP3DMP3"/>
<protein>
    <submittedName>
        <fullName evidence="1">Major capsid protein</fullName>
    </submittedName>
</protein>
<proteinExistence type="predicted"/>
<dbReference type="Gene3D" id="3.30.1930.10">
    <property type="entry name" value="capsid protein of prophage domain"/>
    <property type="match status" value="1"/>
</dbReference>
<dbReference type="Proteomes" id="UP001077662">
    <property type="component" value="Unassembled WGS sequence"/>
</dbReference>